<protein>
    <submittedName>
        <fullName evidence="8">SOS function regulatory protein</fullName>
    </submittedName>
</protein>
<keyword evidence="2" id="KW-0235">DNA replication</keyword>
<keyword evidence="4" id="KW-0238">DNA-binding</keyword>
<dbReference type="GO" id="GO:0009432">
    <property type="term" value="P:SOS response"/>
    <property type="evidence" value="ECO:0007669"/>
    <property type="project" value="InterPro"/>
</dbReference>
<evidence type="ECO:0000313" key="8">
    <source>
        <dbReference type="EMBL" id="EAZ89499.1"/>
    </source>
</evidence>
<organism evidence="8 9">
    <name type="scientific">Crocosphaera chwakensis CCY0110</name>
    <dbReference type="NCBI Taxonomy" id="391612"/>
    <lineage>
        <taxon>Bacteria</taxon>
        <taxon>Bacillati</taxon>
        <taxon>Cyanobacteriota</taxon>
        <taxon>Cyanophyceae</taxon>
        <taxon>Oscillatoriophycideae</taxon>
        <taxon>Chroococcales</taxon>
        <taxon>Aphanothecaceae</taxon>
        <taxon>Crocosphaera</taxon>
        <taxon>Crocosphaera chwakensis</taxon>
    </lineage>
</organism>
<dbReference type="SUPFAM" id="SSF46785">
    <property type="entry name" value="Winged helix' DNA-binding domain"/>
    <property type="match status" value="1"/>
</dbReference>
<evidence type="ECO:0000256" key="3">
    <source>
        <dbReference type="ARBA" id="ARBA00023015"/>
    </source>
</evidence>
<gene>
    <name evidence="8" type="ORF">CY0110_01610</name>
</gene>
<dbReference type="EMBL" id="AAXW01000043">
    <property type="protein sequence ID" value="EAZ89499.1"/>
    <property type="molecule type" value="Genomic_DNA"/>
</dbReference>
<dbReference type="GO" id="GO:0006260">
    <property type="term" value="P:DNA replication"/>
    <property type="evidence" value="ECO:0007669"/>
    <property type="project" value="UniProtKB-KW"/>
</dbReference>
<evidence type="ECO:0000259" key="6">
    <source>
        <dbReference type="Pfam" id="PF00717"/>
    </source>
</evidence>
<dbReference type="OrthoDB" id="9802364at2"/>
<sequence length="208" mass="23377">MEPLTPAQKELYDWLVHYINQNQHAPSIRQMMRAMNLRSPAPVQSRLGRMRDKGYVTWIEGKARTIKPLKVKKPGIVIKGAIAAGGLVEPFTDEQSILELPYVLNQDDYYALRVEGNGLVENAISKRSASRCAHEDIAIIRRLAPEETVKNGEFVAANVEGYGVTLGRYNLDFSEVTLTSFDKETPLKVPRTTVEIQGVLVGIWRNNK</sequence>
<dbReference type="RefSeq" id="WP_008277433.1">
    <property type="nucleotide sequence ID" value="NZ_AAXW01000043.1"/>
</dbReference>
<dbReference type="eggNOG" id="COG1974">
    <property type="taxonomic scope" value="Bacteria"/>
</dbReference>
<feature type="domain" description="LexA repressor DNA-binding" evidence="7">
    <location>
        <begin position="1"/>
        <end position="65"/>
    </location>
</feature>
<dbReference type="InterPro" id="IPR015927">
    <property type="entry name" value="Peptidase_S24_S26A/B/C"/>
</dbReference>
<keyword evidence="9" id="KW-1185">Reference proteome</keyword>
<dbReference type="Pfam" id="PF00717">
    <property type="entry name" value="Peptidase_S24"/>
    <property type="match status" value="1"/>
</dbReference>
<keyword evidence="3" id="KW-0805">Transcription regulation</keyword>
<dbReference type="GO" id="GO:0004252">
    <property type="term" value="F:serine-type endopeptidase activity"/>
    <property type="evidence" value="ECO:0007669"/>
    <property type="project" value="InterPro"/>
</dbReference>
<proteinExistence type="predicted"/>
<dbReference type="GO" id="GO:0045892">
    <property type="term" value="P:negative regulation of DNA-templated transcription"/>
    <property type="evidence" value="ECO:0007669"/>
    <property type="project" value="InterPro"/>
</dbReference>
<dbReference type="Gene3D" id="2.10.109.10">
    <property type="entry name" value="Umud Fragment, subunit A"/>
    <property type="match status" value="1"/>
</dbReference>
<accession>A3IVM4</accession>
<dbReference type="GO" id="GO:0003677">
    <property type="term" value="F:DNA binding"/>
    <property type="evidence" value="ECO:0007669"/>
    <property type="project" value="UniProtKB-KW"/>
</dbReference>
<evidence type="ECO:0000259" key="7">
    <source>
        <dbReference type="Pfam" id="PF01726"/>
    </source>
</evidence>
<dbReference type="InterPro" id="IPR036390">
    <property type="entry name" value="WH_DNA-bd_sf"/>
</dbReference>
<dbReference type="Proteomes" id="UP000003781">
    <property type="component" value="Unassembled WGS sequence"/>
</dbReference>
<keyword evidence="1" id="KW-0678">Repressor</keyword>
<evidence type="ECO:0000256" key="2">
    <source>
        <dbReference type="ARBA" id="ARBA00022705"/>
    </source>
</evidence>
<dbReference type="InterPro" id="IPR036388">
    <property type="entry name" value="WH-like_DNA-bd_sf"/>
</dbReference>
<dbReference type="Gene3D" id="1.10.10.10">
    <property type="entry name" value="Winged helix-like DNA-binding domain superfamily/Winged helix DNA-binding domain"/>
    <property type="match status" value="1"/>
</dbReference>
<keyword evidence="5" id="KW-0804">Transcription</keyword>
<dbReference type="NCBIfam" id="TIGR00498">
    <property type="entry name" value="lexA"/>
    <property type="match status" value="1"/>
</dbReference>
<comment type="caution">
    <text evidence="8">The sequence shown here is derived from an EMBL/GenBank/DDBJ whole genome shotgun (WGS) entry which is preliminary data.</text>
</comment>
<dbReference type="PANTHER" id="PTHR33516:SF2">
    <property type="entry name" value="LEXA REPRESSOR-RELATED"/>
    <property type="match status" value="1"/>
</dbReference>
<evidence type="ECO:0000256" key="4">
    <source>
        <dbReference type="ARBA" id="ARBA00023125"/>
    </source>
</evidence>
<dbReference type="InterPro" id="IPR006199">
    <property type="entry name" value="LexA_DNA-bd_dom"/>
</dbReference>
<name>A3IVM4_9CHRO</name>
<evidence type="ECO:0000313" key="9">
    <source>
        <dbReference type="Proteomes" id="UP000003781"/>
    </source>
</evidence>
<dbReference type="InterPro" id="IPR006200">
    <property type="entry name" value="LexA"/>
</dbReference>
<dbReference type="AlphaFoldDB" id="A3IVM4"/>
<dbReference type="Pfam" id="PF01726">
    <property type="entry name" value="LexA_DNA_bind"/>
    <property type="match status" value="1"/>
</dbReference>
<dbReference type="InterPro" id="IPR036286">
    <property type="entry name" value="LexA/Signal_pep-like_sf"/>
</dbReference>
<dbReference type="GO" id="GO:0006508">
    <property type="term" value="P:proteolysis"/>
    <property type="evidence" value="ECO:0007669"/>
    <property type="project" value="InterPro"/>
</dbReference>
<feature type="domain" description="Peptidase S24/S26A/S26B/S26C" evidence="6">
    <location>
        <begin position="78"/>
        <end position="201"/>
    </location>
</feature>
<reference evidence="8 9" key="1">
    <citation type="submission" date="2007-03" db="EMBL/GenBank/DDBJ databases">
        <authorList>
            <person name="Stal L."/>
            <person name="Ferriera S."/>
            <person name="Johnson J."/>
            <person name="Kravitz S."/>
            <person name="Beeson K."/>
            <person name="Sutton G."/>
            <person name="Rogers Y.-H."/>
            <person name="Friedman R."/>
            <person name="Frazier M."/>
            <person name="Venter J.C."/>
        </authorList>
    </citation>
    <scope>NUCLEOTIDE SEQUENCE [LARGE SCALE GENOMIC DNA]</scope>
    <source>
        <strain evidence="8 9">CCY0110</strain>
    </source>
</reference>
<evidence type="ECO:0000256" key="1">
    <source>
        <dbReference type="ARBA" id="ARBA00022491"/>
    </source>
</evidence>
<dbReference type="PANTHER" id="PTHR33516">
    <property type="entry name" value="LEXA REPRESSOR"/>
    <property type="match status" value="1"/>
</dbReference>
<evidence type="ECO:0000256" key="5">
    <source>
        <dbReference type="ARBA" id="ARBA00023163"/>
    </source>
</evidence>
<dbReference type="InterPro" id="IPR050077">
    <property type="entry name" value="LexA_repressor"/>
</dbReference>
<dbReference type="SUPFAM" id="SSF51306">
    <property type="entry name" value="LexA/Signal peptidase"/>
    <property type="match status" value="1"/>
</dbReference>